<evidence type="ECO:0000313" key="2">
    <source>
        <dbReference type="EMBL" id="SQC71465.1"/>
    </source>
</evidence>
<dbReference type="GO" id="GO:0016757">
    <property type="term" value="F:glycosyltransferase activity"/>
    <property type="evidence" value="ECO:0007669"/>
    <property type="project" value="InterPro"/>
</dbReference>
<dbReference type="EMBL" id="UAWT01000041">
    <property type="protein sequence ID" value="SQC71465.1"/>
    <property type="molecule type" value="Genomic_DNA"/>
</dbReference>
<evidence type="ECO:0000313" key="3">
    <source>
        <dbReference type="Proteomes" id="UP000250257"/>
    </source>
</evidence>
<dbReference type="SUPFAM" id="SSF53756">
    <property type="entry name" value="UDP-Glycosyltransferase/glycogen phosphorylase"/>
    <property type="match status" value="1"/>
</dbReference>
<dbReference type="AlphaFoldDB" id="A0A2X3HL31"/>
<organism evidence="2 3">
    <name type="scientific">Listeria fleischmannii subsp. fleischmannii</name>
    <dbReference type="NCBI Taxonomy" id="1671902"/>
    <lineage>
        <taxon>Bacteria</taxon>
        <taxon>Bacillati</taxon>
        <taxon>Bacillota</taxon>
        <taxon>Bacilli</taxon>
        <taxon>Bacillales</taxon>
        <taxon>Listeriaceae</taxon>
        <taxon>Listeria</taxon>
    </lineage>
</organism>
<feature type="domain" description="Glycosyl transferase family 1" evidence="1">
    <location>
        <begin position="1"/>
        <end position="58"/>
    </location>
</feature>
<dbReference type="Pfam" id="PF00534">
    <property type="entry name" value="Glycos_transf_1"/>
    <property type="match status" value="1"/>
</dbReference>
<dbReference type="Proteomes" id="UP000250257">
    <property type="component" value="Unassembled WGS sequence"/>
</dbReference>
<name>A0A2X3HL31_9LIST</name>
<reference evidence="2 3" key="1">
    <citation type="submission" date="2018-06" db="EMBL/GenBank/DDBJ databases">
        <authorList>
            <consortium name="Pathogen Informatics"/>
            <person name="Doyle S."/>
        </authorList>
    </citation>
    <scope>NUCLEOTIDE SEQUENCE [LARGE SCALE GENOMIC DNA]</scope>
    <source>
        <strain evidence="2 3">NCTC13940</strain>
    </source>
</reference>
<protein>
    <submittedName>
        <fullName evidence="2">N-acetyl-alpha-D-glucosaminyl L-malate synthase BshA</fullName>
    </submittedName>
</protein>
<sequence length="112" mass="12735">MACGIPVIGSQIAGIKGYLVEGENGYFTEVGNPYSIAEKLLEFAVSSKENKKRLSDNAFHSAAPYDEECVKNRWFLFYRVFQAEKPCSVSKDRDIYHTRNKVEKSTLQKSNF</sequence>
<dbReference type="InterPro" id="IPR001296">
    <property type="entry name" value="Glyco_trans_1"/>
</dbReference>
<proteinExistence type="predicted"/>
<dbReference type="Gene3D" id="3.40.50.2000">
    <property type="entry name" value="Glycogen Phosphorylase B"/>
    <property type="match status" value="1"/>
</dbReference>
<evidence type="ECO:0000259" key="1">
    <source>
        <dbReference type="Pfam" id="PF00534"/>
    </source>
</evidence>
<gene>
    <name evidence="2" type="ORF">NCTC13940_02420</name>
</gene>
<accession>A0A2X3HL31</accession>